<gene>
    <name evidence="2" type="ORF">OCU04_005630</name>
</gene>
<reference evidence="2" key="1">
    <citation type="submission" date="2022-11" db="EMBL/GenBank/DDBJ databases">
        <title>Genome Resource of Sclerotinia nivalis Strain SnTB1, a Plant Pathogen Isolated from American Ginseng.</title>
        <authorList>
            <person name="Fan S."/>
        </authorList>
    </citation>
    <scope>NUCLEOTIDE SEQUENCE</scope>
    <source>
        <strain evidence="2">SnTB1</strain>
    </source>
</reference>
<accession>A0A9X0API4</accession>
<organism evidence="2 3">
    <name type="scientific">Sclerotinia nivalis</name>
    <dbReference type="NCBI Taxonomy" id="352851"/>
    <lineage>
        <taxon>Eukaryota</taxon>
        <taxon>Fungi</taxon>
        <taxon>Dikarya</taxon>
        <taxon>Ascomycota</taxon>
        <taxon>Pezizomycotina</taxon>
        <taxon>Leotiomycetes</taxon>
        <taxon>Helotiales</taxon>
        <taxon>Sclerotiniaceae</taxon>
        <taxon>Sclerotinia</taxon>
    </lineage>
</organism>
<evidence type="ECO:0000313" key="2">
    <source>
        <dbReference type="EMBL" id="KAJ8066581.1"/>
    </source>
</evidence>
<feature type="region of interest" description="Disordered" evidence="1">
    <location>
        <begin position="1"/>
        <end position="75"/>
    </location>
</feature>
<sequence length="117" mass="13719">MGMEIHHQRRNTDKQTRKEQEGEHVEARERFRSKGTHSLTSMRHINTRRRLFMQEGGEEEEEEDNHNNTFESDFGCNFEGTAEEEQGMDVLANYLASYTKKICGVLEESKVHLKTMV</sequence>
<feature type="compositionally biased region" description="Basic and acidic residues" evidence="1">
    <location>
        <begin position="1"/>
        <end position="32"/>
    </location>
</feature>
<comment type="caution">
    <text evidence="2">The sequence shown here is derived from an EMBL/GenBank/DDBJ whole genome shotgun (WGS) entry which is preliminary data.</text>
</comment>
<dbReference type="EMBL" id="JAPEIS010000005">
    <property type="protein sequence ID" value="KAJ8066581.1"/>
    <property type="molecule type" value="Genomic_DNA"/>
</dbReference>
<dbReference type="OrthoDB" id="1708534at2759"/>
<keyword evidence="3" id="KW-1185">Reference proteome</keyword>
<dbReference type="Proteomes" id="UP001152300">
    <property type="component" value="Unassembled WGS sequence"/>
</dbReference>
<name>A0A9X0API4_9HELO</name>
<dbReference type="AlphaFoldDB" id="A0A9X0API4"/>
<evidence type="ECO:0000313" key="3">
    <source>
        <dbReference type="Proteomes" id="UP001152300"/>
    </source>
</evidence>
<evidence type="ECO:0000256" key="1">
    <source>
        <dbReference type="SAM" id="MobiDB-lite"/>
    </source>
</evidence>
<protein>
    <submittedName>
        <fullName evidence="2">Uncharacterized protein</fullName>
    </submittedName>
</protein>
<proteinExistence type="predicted"/>